<accession>A0ABV7KHF3</accession>
<sequence>MTETTRVADKAADPENARPAVDLYDPWQRQFTSHNKQNEFRKAIESAGKSGA</sequence>
<feature type="compositionally biased region" description="Basic and acidic residues" evidence="1">
    <location>
        <begin position="1"/>
        <end position="16"/>
    </location>
</feature>
<feature type="region of interest" description="Disordered" evidence="1">
    <location>
        <begin position="1"/>
        <end position="20"/>
    </location>
</feature>
<evidence type="ECO:0000313" key="2">
    <source>
        <dbReference type="EMBL" id="MFC3208903.1"/>
    </source>
</evidence>
<dbReference type="RefSeq" id="WP_378224830.1">
    <property type="nucleotide sequence ID" value="NZ_JBHRTK010000030.1"/>
</dbReference>
<name>A0ABV7KHF3_9HYPH</name>
<gene>
    <name evidence="2" type="ORF">ACFOHJ_21995</name>
</gene>
<keyword evidence="3" id="KW-1185">Reference proteome</keyword>
<organism evidence="2 3">
    <name type="scientific">Aquamicrobium soli</name>
    <dbReference type="NCBI Taxonomy" id="1811518"/>
    <lineage>
        <taxon>Bacteria</taxon>
        <taxon>Pseudomonadati</taxon>
        <taxon>Pseudomonadota</taxon>
        <taxon>Alphaproteobacteria</taxon>
        <taxon>Hyphomicrobiales</taxon>
        <taxon>Phyllobacteriaceae</taxon>
        <taxon>Aquamicrobium</taxon>
    </lineage>
</organism>
<dbReference type="Proteomes" id="UP001595583">
    <property type="component" value="Unassembled WGS sequence"/>
</dbReference>
<comment type="caution">
    <text evidence="2">The sequence shown here is derived from an EMBL/GenBank/DDBJ whole genome shotgun (WGS) entry which is preliminary data.</text>
</comment>
<dbReference type="EMBL" id="JBHRTK010000030">
    <property type="protein sequence ID" value="MFC3208903.1"/>
    <property type="molecule type" value="Genomic_DNA"/>
</dbReference>
<protein>
    <submittedName>
        <fullName evidence="2">Uncharacterized protein</fullName>
    </submittedName>
</protein>
<evidence type="ECO:0000313" key="3">
    <source>
        <dbReference type="Proteomes" id="UP001595583"/>
    </source>
</evidence>
<proteinExistence type="predicted"/>
<evidence type="ECO:0000256" key="1">
    <source>
        <dbReference type="SAM" id="MobiDB-lite"/>
    </source>
</evidence>
<reference evidence="3" key="1">
    <citation type="journal article" date="2019" name="Int. J. Syst. Evol. Microbiol.">
        <title>The Global Catalogue of Microorganisms (GCM) 10K type strain sequencing project: providing services to taxonomists for standard genome sequencing and annotation.</title>
        <authorList>
            <consortium name="The Broad Institute Genomics Platform"/>
            <consortium name="The Broad Institute Genome Sequencing Center for Infectious Disease"/>
            <person name="Wu L."/>
            <person name="Ma J."/>
        </authorList>
    </citation>
    <scope>NUCLEOTIDE SEQUENCE [LARGE SCALE GENOMIC DNA]</scope>
    <source>
        <strain evidence="3">KCTC 52165</strain>
    </source>
</reference>